<reference evidence="2 3" key="1">
    <citation type="journal article" date="2011" name="PLoS Genet.">
        <title>Genome sequencing and comparative transcriptomics of the model entomopathogenic fungi Metarhizium anisopliae and M. acridum.</title>
        <authorList>
            <person name="Gao Q."/>
            <person name="Jin K."/>
            <person name="Ying S.H."/>
            <person name="Zhang Y."/>
            <person name="Xiao G."/>
            <person name="Shang Y."/>
            <person name="Duan Z."/>
            <person name="Hu X."/>
            <person name="Xie X.Q."/>
            <person name="Zhou G."/>
            <person name="Peng G."/>
            <person name="Luo Z."/>
            <person name="Huang W."/>
            <person name="Wang B."/>
            <person name="Fang W."/>
            <person name="Wang S."/>
            <person name="Zhong Y."/>
            <person name="Ma L.J."/>
            <person name="St Leger R.J."/>
            <person name="Zhao G.P."/>
            <person name="Pei Y."/>
            <person name="Feng M.G."/>
            <person name="Xia Y."/>
            <person name="Wang C."/>
        </authorList>
    </citation>
    <scope>NUCLEOTIDE SEQUENCE [LARGE SCALE GENOMIC DNA]</scope>
    <source>
        <strain evidence="2 3">CQMa 102</strain>
    </source>
</reference>
<dbReference type="HOGENOM" id="CLU_062679_1_0_1"/>
<dbReference type="AlphaFoldDB" id="E9EFJ4"/>
<sequence length="367" mass="40983">MLSTTAMRYATPSLMAMPIRPTVARHSRIVGRNASRSLSLTSRAASQSSTQPIMLEDPKGFGFIRHNARPPKPRKTGVTEIRGPYYSVMGKRYLQDVFETMTHQVDGVKFAGGSFSLFHEDKLRELIQIAHENDAYVSTGGWIEHVLTQSEPTAAVDKYIRKCKEVGFDVVEISTGFLSLPQDDWLRLVDKVHEAGLIAKPECGIQFGAGGDTKASELESLGPSDPSKIISAGKRFIDAGVERIMIESEGITENVTKWRTDVIQRILDELPAEKLMFEAADPPVFNWYIREFGVDVNLTAKARQYEYKHEYKYRHKEMLRVGEQRSGPSTPSGQSTHPTRTLKHFGLAYGEAPPAAPIVVQWCSLRG</sequence>
<dbReference type="Pfam" id="PF02679">
    <property type="entry name" value="ComA"/>
    <property type="match status" value="1"/>
</dbReference>
<dbReference type="eggNOG" id="ENOG502RBUH">
    <property type="taxonomic scope" value="Eukaryota"/>
</dbReference>
<dbReference type="PANTHER" id="PTHR48413">
    <property type="match status" value="1"/>
</dbReference>
<dbReference type="InParanoid" id="E9EFJ4"/>
<organism evidence="3">
    <name type="scientific">Metarhizium acridum (strain CQMa 102)</name>
    <dbReference type="NCBI Taxonomy" id="655827"/>
    <lineage>
        <taxon>Eukaryota</taxon>
        <taxon>Fungi</taxon>
        <taxon>Dikarya</taxon>
        <taxon>Ascomycota</taxon>
        <taxon>Pezizomycotina</taxon>
        <taxon>Sordariomycetes</taxon>
        <taxon>Hypocreomycetidae</taxon>
        <taxon>Hypocreales</taxon>
        <taxon>Clavicipitaceae</taxon>
        <taxon>Metarhizium</taxon>
    </lineage>
</organism>
<gene>
    <name evidence="2" type="ORF">MAC_08642</name>
</gene>
<evidence type="ECO:0000313" key="3">
    <source>
        <dbReference type="Proteomes" id="UP000002499"/>
    </source>
</evidence>
<accession>E9EFJ4</accession>
<dbReference type="OrthoDB" id="47007at2759"/>
<evidence type="ECO:0000313" key="2">
    <source>
        <dbReference type="EMBL" id="EFY85286.1"/>
    </source>
</evidence>
<protein>
    <submittedName>
        <fullName evidence="2">Sulfonate biosynthesis enzyme, putative</fullName>
    </submittedName>
</protein>
<dbReference type="InterPro" id="IPR036112">
    <property type="entry name" value="ComA_synth_sf"/>
</dbReference>
<dbReference type="Proteomes" id="UP000002499">
    <property type="component" value="Unassembled WGS sequence"/>
</dbReference>
<evidence type="ECO:0000256" key="1">
    <source>
        <dbReference type="ARBA" id="ARBA00010424"/>
    </source>
</evidence>
<dbReference type="Gene3D" id="3.20.20.70">
    <property type="entry name" value="Aldolase class I"/>
    <property type="match status" value="1"/>
</dbReference>
<dbReference type="EMBL" id="GL698582">
    <property type="protein sequence ID" value="EFY85286.1"/>
    <property type="molecule type" value="Genomic_DNA"/>
</dbReference>
<dbReference type="PANTHER" id="PTHR48413:SF1">
    <property type="entry name" value="PROTEIN HEAT-STRESS-ASSOCIATED 32"/>
    <property type="match status" value="1"/>
</dbReference>
<comment type="similarity">
    <text evidence="1">Belongs to the phosphosulfolactate synthase family.</text>
</comment>
<keyword evidence="3" id="KW-1185">Reference proteome</keyword>
<name>E9EFJ4_METAQ</name>
<dbReference type="InterPro" id="IPR003830">
    <property type="entry name" value="ComA_synth"/>
</dbReference>
<proteinExistence type="inferred from homology"/>
<dbReference type="SUPFAM" id="SSF102110">
    <property type="entry name" value="(2r)-phospho-3-sulfolactate synthase ComA"/>
    <property type="match status" value="1"/>
</dbReference>
<dbReference type="OMA" id="CYTFRPA"/>
<dbReference type="STRING" id="655827.E9EFJ4"/>
<dbReference type="InterPro" id="IPR013785">
    <property type="entry name" value="Aldolase_TIM"/>
</dbReference>